<name>A0A0R3N4J5_9BRAD</name>
<feature type="region of interest" description="Disordered" evidence="1">
    <location>
        <begin position="230"/>
        <end position="253"/>
    </location>
</feature>
<evidence type="ECO:0000256" key="1">
    <source>
        <dbReference type="SAM" id="MobiDB-lite"/>
    </source>
</evidence>
<protein>
    <recommendedName>
        <fullName evidence="4">DUF3618 domain-containing protein</fullName>
    </recommendedName>
</protein>
<keyword evidence="3" id="KW-1185">Reference proteome</keyword>
<gene>
    <name evidence="2" type="ORF">CQ13_21910</name>
</gene>
<feature type="compositionally biased region" description="Polar residues" evidence="1">
    <location>
        <begin position="94"/>
        <end position="103"/>
    </location>
</feature>
<comment type="caution">
    <text evidence="2">The sequence shown here is derived from an EMBL/GenBank/DDBJ whole genome shotgun (WGS) entry which is preliminary data.</text>
</comment>
<reference evidence="2 3" key="1">
    <citation type="submission" date="2014-03" db="EMBL/GenBank/DDBJ databases">
        <title>Bradyrhizobium valentinum sp. nov., isolated from effective nodules of Lupinus mariae-josephae, a lupine endemic of basic-lime soils in Eastern Spain.</title>
        <authorList>
            <person name="Duran D."/>
            <person name="Rey L."/>
            <person name="Navarro A."/>
            <person name="Busquets A."/>
            <person name="Imperial J."/>
            <person name="Ruiz-Argueso T."/>
        </authorList>
    </citation>
    <scope>NUCLEOTIDE SEQUENCE [LARGE SCALE GENOMIC DNA]</scope>
    <source>
        <strain evidence="2 3">Ro19</strain>
    </source>
</reference>
<dbReference type="OrthoDB" id="8250650at2"/>
<dbReference type="EMBL" id="LLYA01000113">
    <property type="protein sequence ID" value="KRR27131.1"/>
    <property type="molecule type" value="Genomic_DNA"/>
</dbReference>
<organism evidence="2 3">
    <name type="scientific">Bradyrhizobium retamae</name>
    <dbReference type="NCBI Taxonomy" id="1300035"/>
    <lineage>
        <taxon>Bacteria</taxon>
        <taxon>Pseudomonadati</taxon>
        <taxon>Pseudomonadota</taxon>
        <taxon>Alphaproteobacteria</taxon>
        <taxon>Hyphomicrobiales</taxon>
        <taxon>Nitrobacteraceae</taxon>
        <taxon>Bradyrhizobium</taxon>
    </lineage>
</organism>
<dbReference type="Proteomes" id="UP000052023">
    <property type="component" value="Unassembled WGS sequence"/>
</dbReference>
<feature type="region of interest" description="Disordered" evidence="1">
    <location>
        <begin position="72"/>
        <end position="107"/>
    </location>
</feature>
<evidence type="ECO:0008006" key="4">
    <source>
        <dbReference type="Google" id="ProtNLM"/>
    </source>
</evidence>
<proteinExistence type="predicted"/>
<evidence type="ECO:0000313" key="3">
    <source>
        <dbReference type="Proteomes" id="UP000052023"/>
    </source>
</evidence>
<feature type="compositionally biased region" description="Basic and acidic residues" evidence="1">
    <location>
        <begin position="76"/>
        <end position="88"/>
    </location>
</feature>
<accession>A0A0R3N4J5</accession>
<feature type="compositionally biased region" description="Basic and acidic residues" evidence="1">
    <location>
        <begin position="234"/>
        <end position="245"/>
    </location>
</feature>
<evidence type="ECO:0000313" key="2">
    <source>
        <dbReference type="EMBL" id="KRR27131.1"/>
    </source>
</evidence>
<sequence>MSGTQGTFIDGLTAAARDNPLAAALIGGGALWLLIGNDKLKVAANSVMGAAAPLADTVARGQRAAASKFENSYNSARDRTSRMQDEASRGISETVRNARSAASDTMGDAADTISDRFEEGVSGAREMWDRLGRALPRRETLAQAQTSLSDLLERQPLVLGAVGLAIGATVAGALAKSGLEDEWVGDLSDSLKADLNTRAGAVSQSVREASDTLKAEFSDAGAELVDRVQQAGHDAMDAAREKADVTSRSTNIG</sequence>
<dbReference type="AlphaFoldDB" id="A0A0R3N4J5"/>